<gene>
    <name evidence="1" type="ORF">KDM92_13190</name>
</gene>
<evidence type="ECO:0000313" key="2">
    <source>
        <dbReference type="Proteomes" id="UP000680158"/>
    </source>
</evidence>
<organism evidence="1 2">
    <name type="scientific">Undibacterium baiyunense</name>
    <dbReference type="NCBI Taxonomy" id="2828731"/>
    <lineage>
        <taxon>Bacteria</taxon>
        <taxon>Pseudomonadati</taxon>
        <taxon>Pseudomonadota</taxon>
        <taxon>Betaproteobacteria</taxon>
        <taxon>Burkholderiales</taxon>
        <taxon>Oxalobacteraceae</taxon>
        <taxon>Undibacterium</taxon>
    </lineage>
</organism>
<dbReference type="RefSeq" id="WP_212684927.1">
    <property type="nucleotide sequence ID" value="NZ_JAGSPM010000007.1"/>
</dbReference>
<keyword evidence="1" id="KW-0808">Transferase</keyword>
<dbReference type="Proteomes" id="UP000680158">
    <property type="component" value="Unassembled WGS sequence"/>
</dbReference>
<evidence type="ECO:0000313" key="1">
    <source>
        <dbReference type="EMBL" id="MBR7747541.1"/>
    </source>
</evidence>
<reference evidence="1 2" key="1">
    <citation type="submission" date="2021-04" db="EMBL/GenBank/DDBJ databases">
        <title>novel species isolated from subtropical streams in China.</title>
        <authorList>
            <person name="Lu H."/>
        </authorList>
    </citation>
    <scope>NUCLEOTIDE SEQUENCE [LARGE SCALE GENOMIC DNA]</scope>
    <source>
        <strain evidence="1 2">BYS107W</strain>
    </source>
</reference>
<protein>
    <submittedName>
        <fullName evidence="1">Glycosyltransferase</fullName>
        <ecNumber evidence="1">2.4.-.-</ecNumber>
    </submittedName>
</protein>
<dbReference type="Gene3D" id="3.40.50.2000">
    <property type="entry name" value="Glycogen Phosphorylase B"/>
    <property type="match status" value="1"/>
</dbReference>
<dbReference type="EC" id="2.4.-.-" evidence="1"/>
<sequence length="529" mass="59048">MTDTQQENLHLLENALAQTLHTPSSSLGWHKMVFLLRQLANPQVSLQIEQIILSKVPQFGYAGFLRAGFLDILTGRPEYLIQAAKALLGLPEFDPDRAIIFLQSSWQRVLIDIPDRTSFYARLSAIALPEIAGRLHQNTIKNLLASTEIKLPIRDIKTIRKVALIAPLLSNLKHPPTLMALQQARCLRQCGYEVNLYSAQEMLGPNSQQYLGNGIVHQAPIFTLQGWENYLDEDNQVVTGNTQHLICKRWQGLARHIAQFDPDLVMQVGLYSGLSALMYQQRPVLSLGVNSLAPITPSDVWLTAQEELHESTLTPWGSATDSGIAFYYPYRLERPSSLKALPIQNAMSTVNSNWTSDHIVLSTFVSEAEARISGVWARGMCHALKYFPKLRWLIVGGSGQLPSSLQDVSEQVQCLPFCEDVLKYLSCTDIYVNPPMMGGGFSVAEAMAAGVPAISMRDTDGGDKLGSDAVSDLRAYFDLLQRLIQDSQYRETLGIQQEQHFNQILDLTHATPSLQRACELALVRFNFQK</sequence>
<name>A0A941DGI1_9BURK</name>
<dbReference type="GO" id="GO:0016757">
    <property type="term" value="F:glycosyltransferase activity"/>
    <property type="evidence" value="ECO:0007669"/>
    <property type="project" value="UniProtKB-KW"/>
</dbReference>
<dbReference type="AlphaFoldDB" id="A0A941DGI1"/>
<proteinExistence type="predicted"/>
<dbReference type="EMBL" id="JAGSPM010000007">
    <property type="protein sequence ID" value="MBR7747541.1"/>
    <property type="molecule type" value="Genomic_DNA"/>
</dbReference>
<keyword evidence="1" id="KW-0328">Glycosyltransferase</keyword>
<accession>A0A941DGI1</accession>
<dbReference type="SUPFAM" id="SSF53756">
    <property type="entry name" value="UDP-Glycosyltransferase/glycogen phosphorylase"/>
    <property type="match status" value="1"/>
</dbReference>
<dbReference type="Pfam" id="PF13692">
    <property type="entry name" value="Glyco_trans_1_4"/>
    <property type="match status" value="1"/>
</dbReference>
<comment type="caution">
    <text evidence="1">The sequence shown here is derived from an EMBL/GenBank/DDBJ whole genome shotgun (WGS) entry which is preliminary data.</text>
</comment>
<keyword evidence="2" id="KW-1185">Reference proteome</keyword>